<dbReference type="SMART" id="SM01043">
    <property type="entry name" value="BTAD"/>
    <property type="match status" value="1"/>
</dbReference>
<evidence type="ECO:0000313" key="9">
    <source>
        <dbReference type="Proteomes" id="UP001596012"/>
    </source>
</evidence>
<keyword evidence="4 6" id="KW-0238">DNA-binding</keyword>
<comment type="caution">
    <text evidence="8">The sequence shown here is derived from an EMBL/GenBank/DDBJ whole genome shotgun (WGS) entry which is preliminary data.</text>
</comment>
<dbReference type="Gene3D" id="1.10.10.10">
    <property type="entry name" value="Winged helix-like DNA-binding domain superfamily/Winged helix DNA-binding domain"/>
    <property type="match status" value="1"/>
</dbReference>
<dbReference type="PANTHER" id="PTHR35807:SF1">
    <property type="entry name" value="TRANSCRIPTIONAL REGULATOR REDD"/>
    <property type="match status" value="1"/>
</dbReference>
<dbReference type="InterPro" id="IPR011990">
    <property type="entry name" value="TPR-like_helical_dom_sf"/>
</dbReference>
<evidence type="ECO:0000256" key="5">
    <source>
        <dbReference type="ARBA" id="ARBA00023163"/>
    </source>
</evidence>
<name>A0ABV8Z461_9ACTN</name>
<reference evidence="9" key="1">
    <citation type="journal article" date="2019" name="Int. J. Syst. Evol. Microbiol.">
        <title>The Global Catalogue of Microorganisms (GCM) 10K type strain sequencing project: providing services to taxonomists for standard genome sequencing and annotation.</title>
        <authorList>
            <consortium name="The Broad Institute Genomics Platform"/>
            <consortium name="The Broad Institute Genome Sequencing Center for Infectious Disease"/>
            <person name="Wu L."/>
            <person name="Ma J."/>
        </authorList>
    </citation>
    <scope>NUCLEOTIDE SEQUENCE [LARGE SCALE GENOMIC DNA]</scope>
    <source>
        <strain evidence="9">DT43</strain>
    </source>
</reference>
<dbReference type="InterPro" id="IPR005158">
    <property type="entry name" value="BTAD"/>
</dbReference>
<keyword evidence="5" id="KW-0804">Transcription</keyword>
<comment type="similarity">
    <text evidence="1">Belongs to the AfsR/DnrI/RedD regulatory family.</text>
</comment>
<feature type="DNA-binding region" description="OmpR/PhoB-type" evidence="6">
    <location>
        <begin position="1"/>
        <end position="107"/>
    </location>
</feature>
<dbReference type="Gene3D" id="1.25.40.10">
    <property type="entry name" value="Tetratricopeptide repeat domain"/>
    <property type="match status" value="1"/>
</dbReference>
<proteinExistence type="inferred from homology"/>
<accession>A0ABV8Z461</accession>
<evidence type="ECO:0000313" key="8">
    <source>
        <dbReference type="EMBL" id="MFC4471251.1"/>
    </source>
</evidence>
<sequence>MENPAVKRVEVLGAMRVATDGDVESVMLAPKPRTVLAMLVAHSGQIVPLSSLIGELWGENPPASALRVVQTYVLQSRKALSRATRLPDKVITRDALSTHSGGYMFSESFAQLDYRVYQWLVDAGRRAMRNDDFTAGVSYLGDALRIGRGPAFADVVVGRVLESRRRHYEESRLGVLETLAEAKIEIGRHLEVTADLAALTTEHPYHEGLHSQYMRALEKAGRRAQALEVFRRLRIAMISDLGIEPGPTISRLQHHILNSSSSRFA</sequence>
<dbReference type="InterPro" id="IPR051677">
    <property type="entry name" value="AfsR-DnrI-RedD_regulator"/>
</dbReference>
<dbReference type="RefSeq" id="WP_386353230.1">
    <property type="nucleotide sequence ID" value="NZ_JBHSFG010000087.1"/>
</dbReference>
<evidence type="ECO:0000259" key="7">
    <source>
        <dbReference type="PROSITE" id="PS51755"/>
    </source>
</evidence>
<dbReference type="Pfam" id="PF00486">
    <property type="entry name" value="Trans_reg_C"/>
    <property type="match status" value="1"/>
</dbReference>
<keyword evidence="9" id="KW-1185">Reference proteome</keyword>
<dbReference type="SMART" id="SM00862">
    <property type="entry name" value="Trans_reg_C"/>
    <property type="match status" value="1"/>
</dbReference>
<evidence type="ECO:0000256" key="4">
    <source>
        <dbReference type="ARBA" id="ARBA00023125"/>
    </source>
</evidence>
<dbReference type="InterPro" id="IPR001867">
    <property type="entry name" value="OmpR/PhoB-type_DNA-bd"/>
</dbReference>
<evidence type="ECO:0000256" key="1">
    <source>
        <dbReference type="ARBA" id="ARBA00005820"/>
    </source>
</evidence>
<dbReference type="Pfam" id="PF03704">
    <property type="entry name" value="BTAD"/>
    <property type="match status" value="1"/>
</dbReference>
<dbReference type="CDD" id="cd15831">
    <property type="entry name" value="BTAD"/>
    <property type="match status" value="1"/>
</dbReference>
<dbReference type="SUPFAM" id="SSF46894">
    <property type="entry name" value="C-terminal effector domain of the bipartite response regulators"/>
    <property type="match status" value="1"/>
</dbReference>
<feature type="domain" description="OmpR/PhoB-type" evidence="7">
    <location>
        <begin position="1"/>
        <end position="107"/>
    </location>
</feature>
<gene>
    <name evidence="8" type="ORF">ACFPH6_43350</name>
</gene>
<dbReference type="InterPro" id="IPR016032">
    <property type="entry name" value="Sig_transdc_resp-reg_C-effctor"/>
</dbReference>
<organism evidence="8 9">
    <name type="scientific">Streptomyces xiangluensis</name>
    <dbReference type="NCBI Taxonomy" id="2665720"/>
    <lineage>
        <taxon>Bacteria</taxon>
        <taxon>Bacillati</taxon>
        <taxon>Actinomycetota</taxon>
        <taxon>Actinomycetes</taxon>
        <taxon>Kitasatosporales</taxon>
        <taxon>Streptomycetaceae</taxon>
        <taxon>Streptomyces</taxon>
    </lineage>
</organism>
<dbReference type="PANTHER" id="PTHR35807">
    <property type="entry name" value="TRANSCRIPTIONAL REGULATOR REDD-RELATED"/>
    <property type="match status" value="1"/>
</dbReference>
<protein>
    <submittedName>
        <fullName evidence="8">BTAD domain-containing putative transcriptional regulator</fullName>
    </submittedName>
</protein>
<keyword evidence="2" id="KW-0902">Two-component regulatory system</keyword>
<dbReference type="EMBL" id="JBHSFG010000087">
    <property type="protein sequence ID" value="MFC4471251.1"/>
    <property type="molecule type" value="Genomic_DNA"/>
</dbReference>
<dbReference type="InterPro" id="IPR036388">
    <property type="entry name" value="WH-like_DNA-bd_sf"/>
</dbReference>
<keyword evidence="3" id="KW-0805">Transcription regulation</keyword>
<evidence type="ECO:0000256" key="6">
    <source>
        <dbReference type="PROSITE-ProRule" id="PRU01091"/>
    </source>
</evidence>
<dbReference type="PROSITE" id="PS51755">
    <property type="entry name" value="OMPR_PHOB"/>
    <property type="match status" value="1"/>
</dbReference>
<evidence type="ECO:0000256" key="2">
    <source>
        <dbReference type="ARBA" id="ARBA00023012"/>
    </source>
</evidence>
<dbReference type="Proteomes" id="UP001596012">
    <property type="component" value="Unassembled WGS sequence"/>
</dbReference>
<evidence type="ECO:0000256" key="3">
    <source>
        <dbReference type="ARBA" id="ARBA00023015"/>
    </source>
</evidence>
<dbReference type="SUPFAM" id="SSF48452">
    <property type="entry name" value="TPR-like"/>
    <property type="match status" value="1"/>
</dbReference>